<dbReference type="AlphaFoldDB" id="A0A7S3DVV1"/>
<feature type="compositionally biased region" description="Basic and acidic residues" evidence="1">
    <location>
        <begin position="162"/>
        <end position="176"/>
    </location>
</feature>
<feature type="region of interest" description="Disordered" evidence="1">
    <location>
        <begin position="143"/>
        <end position="219"/>
    </location>
</feature>
<proteinExistence type="predicted"/>
<organism evidence="2">
    <name type="scientific">Entomoneis paludosa</name>
    <dbReference type="NCBI Taxonomy" id="265537"/>
    <lineage>
        <taxon>Eukaryota</taxon>
        <taxon>Sar</taxon>
        <taxon>Stramenopiles</taxon>
        <taxon>Ochrophyta</taxon>
        <taxon>Bacillariophyta</taxon>
        <taxon>Bacillariophyceae</taxon>
        <taxon>Bacillariophycidae</taxon>
        <taxon>Entomoneidaceae</taxon>
        <taxon>Entomoneis</taxon>
    </lineage>
</organism>
<feature type="region of interest" description="Disordered" evidence="1">
    <location>
        <begin position="77"/>
        <end position="103"/>
    </location>
</feature>
<feature type="region of interest" description="Disordered" evidence="1">
    <location>
        <begin position="1"/>
        <end position="54"/>
    </location>
</feature>
<sequence>MGDKMEDKMDVTSQSAILPKTMASANMLPSTSRNASMPDSFQATRDASKEISPPLGRSWASRTCGYTADLSSLNCDDSSSCTSTTRGRRRFRKRRPAHQSRSGQHITLLAAKDTKLFPSPFAVLQSHRFSIGYPPATQLLLQRHPQQKGDSSKAQIQPVQFEESHFMAQDKKKPSSDDECSFSSLSLSGYEDCVGGDSPDDGGETDAEETSAEEDIARR</sequence>
<feature type="compositionally biased region" description="Polar residues" evidence="1">
    <location>
        <begin position="23"/>
        <end position="45"/>
    </location>
</feature>
<gene>
    <name evidence="2" type="ORF">APAL1065_LOCUS23120</name>
</gene>
<reference evidence="2" key="1">
    <citation type="submission" date="2021-01" db="EMBL/GenBank/DDBJ databases">
        <authorList>
            <person name="Corre E."/>
            <person name="Pelletier E."/>
            <person name="Niang G."/>
            <person name="Scheremetjew M."/>
            <person name="Finn R."/>
            <person name="Kale V."/>
            <person name="Holt S."/>
            <person name="Cochrane G."/>
            <person name="Meng A."/>
            <person name="Brown T."/>
            <person name="Cohen L."/>
        </authorList>
    </citation>
    <scope>NUCLEOTIDE SEQUENCE</scope>
    <source>
        <strain evidence="2">CCMP125</strain>
    </source>
</reference>
<feature type="compositionally biased region" description="Polar residues" evidence="1">
    <location>
        <begin position="148"/>
        <end position="158"/>
    </location>
</feature>
<protein>
    <submittedName>
        <fullName evidence="2">Uncharacterized protein</fullName>
    </submittedName>
</protein>
<name>A0A7S3DVV1_9STRA</name>
<accession>A0A7S3DVV1</accession>
<evidence type="ECO:0000256" key="1">
    <source>
        <dbReference type="SAM" id="MobiDB-lite"/>
    </source>
</evidence>
<evidence type="ECO:0000313" key="2">
    <source>
        <dbReference type="EMBL" id="CAD9987195.1"/>
    </source>
</evidence>
<dbReference type="EMBL" id="HBHT01034381">
    <property type="protein sequence ID" value="CAD9987195.1"/>
    <property type="molecule type" value="Transcribed_RNA"/>
</dbReference>
<feature type="compositionally biased region" description="Basic and acidic residues" evidence="1">
    <location>
        <begin position="1"/>
        <end position="10"/>
    </location>
</feature>
<feature type="compositionally biased region" description="Acidic residues" evidence="1">
    <location>
        <begin position="198"/>
        <end position="219"/>
    </location>
</feature>
<feature type="compositionally biased region" description="Basic residues" evidence="1">
    <location>
        <begin position="86"/>
        <end position="98"/>
    </location>
</feature>